<comment type="caution">
    <text evidence="3">The sequence shown here is derived from an EMBL/GenBank/DDBJ whole genome shotgun (WGS) entry which is preliminary data.</text>
</comment>
<keyword evidence="2" id="KW-0012">Acyltransferase</keyword>
<evidence type="ECO:0000256" key="2">
    <source>
        <dbReference type="ARBA" id="ARBA00023315"/>
    </source>
</evidence>
<dbReference type="Proteomes" id="UP001207337">
    <property type="component" value="Unassembled WGS sequence"/>
</dbReference>
<evidence type="ECO:0000313" key="4">
    <source>
        <dbReference type="Proteomes" id="UP001207337"/>
    </source>
</evidence>
<reference evidence="3 4" key="1">
    <citation type="submission" date="2021-11" db="EMBL/GenBank/DDBJ databases">
        <title>Aliifidinibius sp. nov., a new bacterium isolated from saline soil.</title>
        <authorList>
            <person name="Galisteo C."/>
            <person name="De La Haba R."/>
            <person name="Sanchez-Porro C."/>
            <person name="Ventosa A."/>
        </authorList>
    </citation>
    <scope>NUCLEOTIDE SEQUENCE [LARGE SCALE GENOMIC DNA]</scope>
    <source>
        <strain evidence="3 4">KACC 190600</strain>
    </source>
</reference>
<name>A0ABT3PZC7_9BACT</name>
<evidence type="ECO:0000313" key="3">
    <source>
        <dbReference type="EMBL" id="MCW9713218.1"/>
    </source>
</evidence>
<evidence type="ECO:0008006" key="5">
    <source>
        <dbReference type="Google" id="ProtNLM"/>
    </source>
</evidence>
<proteinExistence type="predicted"/>
<evidence type="ECO:0000256" key="1">
    <source>
        <dbReference type="ARBA" id="ARBA00022679"/>
    </source>
</evidence>
<dbReference type="RefSeq" id="WP_265789744.1">
    <property type="nucleotide sequence ID" value="NZ_BAABRS010000002.1"/>
</dbReference>
<dbReference type="Gene3D" id="2.160.10.10">
    <property type="entry name" value="Hexapeptide repeat proteins"/>
    <property type="match status" value="1"/>
</dbReference>
<organism evidence="3 4">
    <name type="scientific">Fodinibius salicampi</name>
    <dbReference type="NCBI Taxonomy" id="1920655"/>
    <lineage>
        <taxon>Bacteria</taxon>
        <taxon>Pseudomonadati</taxon>
        <taxon>Balneolota</taxon>
        <taxon>Balneolia</taxon>
        <taxon>Balneolales</taxon>
        <taxon>Balneolaceae</taxon>
        <taxon>Fodinibius</taxon>
    </lineage>
</organism>
<dbReference type="PANTHER" id="PTHR43584:SF9">
    <property type="entry name" value="TRANSFERASE HEXAPEPTIDE REPEAT CONTAINING PROTEIN"/>
    <property type="match status" value="1"/>
</dbReference>
<dbReference type="InterPro" id="IPR023917">
    <property type="entry name" value="Bifunctiontional_GlmU_bac-type"/>
</dbReference>
<dbReference type="InterPro" id="IPR050065">
    <property type="entry name" value="GlmU-like"/>
</dbReference>
<protein>
    <recommendedName>
        <fullName evidence="5">UDP-N-acetylglucosamine diphosphorylase/glucosamine-1-phosphate N-acetyltransferase</fullName>
    </recommendedName>
</protein>
<keyword evidence="4" id="KW-1185">Reference proteome</keyword>
<accession>A0ABT3PZC7</accession>
<dbReference type="SUPFAM" id="SSF51161">
    <property type="entry name" value="Trimeric LpxA-like enzymes"/>
    <property type="match status" value="1"/>
</dbReference>
<dbReference type="NCBIfam" id="TIGR03991">
    <property type="entry name" value="alt_bact_glmU"/>
    <property type="match status" value="1"/>
</dbReference>
<dbReference type="PANTHER" id="PTHR43584">
    <property type="entry name" value="NUCLEOTIDYL TRANSFERASE"/>
    <property type="match status" value="1"/>
</dbReference>
<keyword evidence="1" id="KW-0808">Transferase</keyword>
<sequence length="400" mass="44487">MQLCFFEDKKLPNFHPLTLSRPIDDLRIGIFTIRQKWMHALDADSFARTVRPNLEGVFEAGKIHSDQACLWINARYLPSGALLDEVQNLNNGTCLRFDSTVIAARVDGQTSQKWVAEGNPDFSNLLVVESQSFDCFEHLWDLFQFNGREIIGDFRLAGSNDSENISISPAATLENRTDITLKSGAEIEAGCVIDARKGPVYIGKDVTIMADSVLRGPIAVCEGSIVKTGAKIYKDTTIGPVCKVGGEVSNTIFHSYSNKAHHGYIGNSVVGQWCNFGAGTTVSNLKTNYSNVRVHDWENGKEKDSGQQFIGMIMGDHSKTAINTVINSGTVTGVNCNIISRDFPPKLIRSFSWVGSNVIQPYKLNKALETMEIMMDRRDVKITEGYKNMMRNIFNNRQEQ</sequence>
<dbReference type="Pfam" id="PF13562">
    <property type="entry name" value="NTP_transf_4"/>
    <property type="match status" value="1"/>
</dbReference>
<dbReference type="InterPro" id="IPR011004">
    <property type="entry name" value="Trimer_LpxA-like_sf"/>
</dbReference>
<gene>
    <name evidence="3" type="ORF">LQ318_09905</name>
</gene>
<dbReference type="EMBL" id="JAJNDC010000002">
    <property type="protein sequence ID" value="MCW9713218.1"/>
    <property type="molecule type" value="Genomic_DNA"/>
</dbReference>